<evidence type="ECO:0000256" key="1">
    <source>
        <dbReference type="SAM" id="MobiDB-lite"/>
    </source>
</evidence>
<proteinExistence type="predicted"/>
<gene>
    <name evidence="2" type="ORF">HOLleu_42878</name>
</gene>
<dbReference type="EMBL" id="JAIZAY010000153">
    <property type="protein sequence ID" value="KAJ8018890.1"/>
    <property type="molecule type" value="Genomic_DNA"/>
</dbReference>
<sequence length="127" mass="15336">MENWDECITWTDLNNFIKENSNLFHKEELDKLDEACLGEQLQCMSFLEEKGSLKINEDIFIDMSKVDYEDGEDEEMDVDVDEDKLSEKEKNGEMKDMTIELWEREYKLYTEEEKRLLDDFIRNYSFS</sequence>
<name>A0A9Q1B9Y5_HOLLE</name>
<dbReference type="AlphaFoldDB" id="A0A9Q1B9Y5"/>
<evidence type="ECO:0000313" key="3">
    <source>
        <dbReference type="Proteomes" id="UP001152320"/>
    </source>
</evidence>
<feature type="region of interest" description="Disordered" evidence="1">
    <location>
        <begin position="70"/>
        <end position="91"/>
    </location>
</feature>
<accession>A0A9Q1B9Y5</accession>
<protein>
    <submittedName>
        <fullName evidence="2">Uncharacterized protein</fullName>
    </submittedName>
</protein>
<comment type="caution">
    <text evidence="2">The sequence shown here is derived from an EMBL/GenBank/DDBJ whole genome shotgun (WGS) entry which is preliminary data.</text>
</comment>
<dbReference type="Proteomes" id="UP001152320">
    <property type="component" value="Unassembled WGS sequence"/>
</dbReference>
<organism evidence="2 3">
    <name type="scientific">Holothuria leucospilota</name>
    <name type="common">Black long sea cucumber</name>
    <name type="synonym">Mertensiothuria leucospilota</name>
    <dbReference type="NCBI Taxonomy" id="206669"/>
    <lineage>
        <taxon>Eukaryota</taxon>
        <taxon>Metazoa</taxon>
        <taxon>Echinodermata</taxon>
        <taxon>Eleutherozoa</taxon>
        <taxon>Echinozoa</taxon>
        <taxon>Holothuroidea</taxon>
        <taxon>Aspidochirotacea</taxon>
        <taxon>Aspidochirotida</taxon>
        <taxon>Holothuriidae</taxon>
        <taxon>Holothuria</taxon>
    </lineage>
</organism>
<evidence type="ECO:0000313" key="2">
    <source>
        <dbReference type="EMBL" id="KAJ8018890.1"/>
    </source>
</evidence>
<keyword evidence="3" id="KW-1185">Reference proteome</keyword>
<feature type="compositionally biased region" description="Acidic residues" evidence="1">
    <location>
        <begin position="70"/>
        <end position="82"/>
    </location>
</feature>
<reference evidence="2" key="1">
    <citation type="submission" date="2021-10" db="EMBL/GenBank/DDBJ databases">
        <title>Tropical sea cucumber genome reveals ecological adaptation and Cuvierian tubules defense mechanism.</title>
        <authorList>
            <person name="Chen T."/>
        </authorList>
    </citation>
    <scope>NUCLEOTIDE SEQUENCE</scope>
    <source>
        <strain evidence="2">Nanhai2018</strain>
        <tissue evidence="2">Muscle</tissue>
    </source>
</reference>